<dbReference type="GO" id="GO:0004418">
    <property type="term" value="F:hydroxymethylbilane synthase activity"/>
    <property type="evidence" value="ECO:0007669"/>
    <property type="project" value="UniProtKB-UniRule"/>
</dbReference>
<dbReference type="SUPFAM" id="SSF54782">
    <property type="entry name" value="Porphobilinogen deaminase (hydroxymethylbilane synthase), C-terminal domain"/>
    <property type="match status" value="1"/>
</dbReference>
<keyword evidence="5 8" id="KW-0808">Transferase</keyword>
<keyword evidence="12" id="KW-1185">Reference proteome</keyword>
<dbReference type="PRINTS" id="PR00151">
    <property type="entry name" value="PORPHBDMNASE"/>
</dbReference>
<dbReference type="Pfam" id="PF03900">
    <property type="entry name" value="Porphobil_deamC"/>
    <property type="match status" value="1"/>
</dbReference>
<comment type="cofactor">
    <cofactor evidence="8">
        <name>dipyrromethane</name>
        <dbReference type="ChEBI" id="CHEBI:60342"/>
    </cofactor>
    <text evidence="8">Binds 1 dipyrromethane group covalently.</text>
</comment>
<dbReference type="Pfam" id="PF01379">
    <property type="entry name" value="Porphobil_deam"/>
    <property type="match status" value="1"/>
</dbReference>
<dbReference type="GO" id="GO:0005737">
    <property type="term" value="C:cytoplasm"/>
    <property type="evidence" value="ECO:0007669"/>
    <property type="project" value="UniProtKB-UniRule"/>
</dbReference>
<dbReference type="EC" id="2.5.1.61" evidence="8"/>
<comment type="function">
    <text evidence="1 8">Tetrapolymerization of the monopyrrole PBG into the hydroxymethylbilane pre-uroporphyrinogen in several discrete steps.</text>
</comment>
<dbReference type="InterPro" id="IPR000860">
    <property type="entry name" value="HemC"/>
</dbReference>
<reference evidence="11" key="1">
    <citation type="submission" date="2016-02" db="EMBL/GenBank/DDBJ databases">
        <title>Halorhodospira halochloris DSM-1059 complete genome, version 2.</title>
        <authorList>
            <person name="Tsukatani Y."/>
        </authorList>
    </citation>
    <scope>NUCLEOTIDE SEQUENCE</scope>
    <source>
        <strain evidence="11">DSM 1059</strain>
    </source>
</reference>
<dbReference type="RefSeq" id="WP_096406470.1">
    <property type="nucleotide sequence ID" value="NZ_AP017372.2"/>
</dbReference>
<comment type="subunit">
    <text evidence="4 8">Monomer.</text>
</comment>
<dbReference type="InterPro" id="IPR022417">
    <property type="entry name" value="Porphobilin_deaminase_N"/>
</dbReference>
<evidence type="ECO:0000256" key="7">
    <source>
        <dbReference type="ARBA" id="ARBA00048169"/>
    </source>
</evidence>
<dbReference type="OrthoDB" id="9810298at2"/>
<dbReference type="InterPro" id="IPR036803">
    <property type="entry name" value="Porphobilinogen_deaminase_C_sf"/>
</dbReference>
<accession>A0A0X8X6F7</accession>
<gene>
    <name evidence="8 11" type="primary">hemC</name>
    <name evidence="11" type="ORF">HH1059_24400</name>
</gene>
<dbReference type="PANTHER" id="PTHR11557">
    <property type="entry name" value="PORPHOBILINOGEN DEAMINASE"/>
    <property type="match status" value="1"/>
</dbReference>
<dbReference type="KEGG" id="hhk:HH1059_24400"/>
<dbReference type="HAMAP" id="MF_00260">
    <property type="entry name" value="Porphobil_deam"/>
    <property type="match status" value="1"/>
</dbReference>
<dbReference type="PANTHER" id="PTHR11557:SF0">
    <property type="entry name" value="PORPHOBILINOGEN DEAMINASE"/>
    <property type="match status" value="1"/>
</dbReference>
<comment type="catalytic activity">
    <reaction evidence="7 8">
        <text>4 porphobilinogen + H2O = hydroxymethylbilane + 4 NH4(+)</text>
        <dbReference type="Rhea" id="RHEA:13185"/>
        <dbReference type="ChEBI" id="CHEBI:15377"/>
        <dbReference type="ChEBI" id="CHEBI:28938"/>
        <dbReference type="ChEBI" id="CHEBI:57845"/>
        <dbReference type="ChEBI" id="CHEBI:58126"/>
        <dbReference type="EC" id="2.5.1.61"/>
    </reaction>
</comment>
<proteinExistence type="inferred from homology"/>
<comment type="pathway">
    <text evidence="2">Porphyrin-containing compound metabolism; protoporphyrin-IX biosynthesis; coproporphyrinogen-III from 5-aminolevulinate: step 2/4.</text>
</comment>
<evidence type="ECO:0000259" key="10">
    <source>
        <dbReference type="Pfam" id="PF03900"/>
    </source>
</evidence>
<dbReference type="PIRSF" id="PIRSF001438">
    <property type="entry name" value="4pyrrol_synth_OHMeBilane_synth"/>
    <property type="match status" value="1"/>
</dbReference>
<dbReference type="FunFam" id="3.40.190.10:FF:000004">
    <property type="entry name" value="Porphobilinogen deaminase"/>
    <property type="match status" value="1"/>
</dbReference>
<protein>
    <recommendedName>
        <fullName evidence="8">Porphobilinogen deaminase</fullName>
        <shortName evidence="8">PBG</shortName>
        <ecNumber evidence="8">2.5.1.61</ecNumber>
    </recommendedName>
    <alternativeName>
        <fullName evidence="8">Hydroxymethylbilane synthase</fullName>
        <shortName evidence="8">HMBS</shortName>
    </alternativeName>
    <alternativeName>
        <fullName evidence="8">Pre-uroporphyrinogen synthase</fullName>
    </alternativeName>
</protein>
<dbReference type="Proteomes" id="UP000218890">
    <property type="component" value="Chromosome"/>
</dbReference>
<evidence type="ECO:0000259" key="9">
    <source>
        <dbReference type="Pfam" id="PF01379"/>
    </source>
</evidence>
<feature type="domain" description="Porphobilinogen deaminase N-terminal" evidence="9">
    <location>
        <begin position="6"/>
        <end position="213"/>
    </location>
</feature>
<dbReference type="CDD" id="cd13646">
    <property type="entry name" value="PBP2_EcHMBS_like"/>
    <property type="match status" value="1"/>
</dbReference>
<dbReference type="NCBIfam" id="TIGR00212">
    <property type="entry name" value="hemC"/>
    <property type="match status" value="1"/>
</dbReference>
<evidence type="ECO:0000256" key="4">
    <source>
        <dbReference type="ARBA" id="ARBA00011245"/>
    </source>
</evidence>
<dbReference type="EMBL" id="AP017372">
    <property type="protein sequence ID" value="BAU56512.1"/>
    <property type="molecule type" value="Genomic_DNA"/>
</dbReference>
<dbReference type="FunFam" id="3.40.190.10:FF:000005">
    <property type="entry name" value="Porphobilinogen deaminase"/>
    <property type="match status" value="1"/>
</dbReference>
<dbReference type="AlphaFoldDB" id="A0A0X8X6F7"/>
<evidence type="ECO:0000313" key="12">
    <source>
        <dbReference type="Proteomes" id="UP000218890"/>
    </source>
</evidence>
<evidence type="ECO:0000256" key="1">
    <source>
        <dbReference type="ARBA" id="ARBA00002869"/>
    </source>
</evidence>
<evidence type="ECO:0000256" key="6">
    <source>
        <dbReference type="ARBA" id="ARBA00023244"/>
    </source>
</evidence>
<dbReference type="Gene3D" id="3.40.190.10">
    <property type="entry name" value="Periplasmic binding protein-like II"/>
    <property type="match status" value="2"/>
</dbReference>
<evidence type="ECO:0000256" key="8">
    <source>
        <dbReference type="HAMAP-Rule" id="MF_00260"/>
    </source>
</evidence>
<evidence type="ECO:0000256" key="2">
    <source>
        <dbReference type="ARBA" id="ARBA00004735"/>
    </source>
</evidence>
<evidence type="ECO:0000256" key="3">
    <source>
        <dbReference type="ARBA" id="ARBA00005638"/>
    </source>
</evidence>
<dbReference type="InterPro" id="IPR022419">
    <property type="entry name" value="Porphobilin_deaminase_cofac_BS"/>
</dbReference>
<evidence type="ECO:0000256" key="5">
    <source>
        <dbReference type="ARBA" id="ARBA00022679"/>
    </source>
</evidence>
<dbReference type="GO" id="GO:0006782">
    <property type="term" value="P:protoporphyrinogen IX biosynthetic process"/>
    <property type="evidence" value="ECO:0007669"/>
    <property type="project" value="UniProtKB-UniRule"/>
</dbReference>
<dbReference type="PROSITE" id="PS00533">
    <property type="entry name" value="PORPHOBILINOGEN_DEAM"/>
    <property type="match status" value="1"/>
</dbReference>
<dbReference type="UniPathway" id="UPA00251">
    <property type="reaction ID" value="UER00319"/>
</dbReference>
<evidence type="ECO:0000313" key="11">
    <source>
        <dbReference type="EMBL" id="BAU56512.1"/>
    </source>
</evidence>
<feature type="domain" description="Porphobilinogen deaminase C-terminal" evidence="10">
    <location>
        <begin position="226"/>
        <end position="295"/>
    </location>
</feature>
<feature type="modified residue" description="S-(dipyrrolylmethanemethyl)cysteine" evidence="8">
    <location>
        <position position="242"/>
    </location>
</feature>
<comment type="similarity">
    <text evidence="3 8">Belongs to the HMBS family.</text>
</comment>
<dbReference type="SUPFAM" id="SSF53850">
    <property type="entry name" value="Periplasmic binding protein-like II"/>
    <property type="match status" value="1"/>
</dbReference>
<organism evidence="11 12">
    <name type="scientific">Halorhodospira halochloris</name>
    <name type="common">Ectothiorhodospira halochloris</name>
    <dbReference type="NCBI Taxonomy" id="1052"/>
    <lineage>
        <taxon>Bacteria</taxon>
        <taxon>Pseudomonadati</taxon>
        <taxon>Pseudomonadota</taxon>
        <taxon>Gammaproteobacteria</taxon>
        <taxon>Chromatiales</taxon>
        <taxon>Ectothiorhodospiraceae</taxon>
        <taxon>Halorhodospira</taxon>
    </lineage>
</organism>
<sequence length="310" mass="33893">MASETLRIATRRSQLALWQAEYIAAELRRLHPELEVELVPMSTRGDQILDQPLAKIGGKGLFMKELEDGMLRGDADLAVHSMKDIPWRLPEGFALAAVSSRADPRDAFVSNKYTTLSELPEGACVGTASLRRQCQIKDRRPDLHVEVLRGNVQTRLRKLDDEVYDAIILAASGLDRLELTERIASRLTPDESLPAVGQGALGIECRADDERVMDLVRGLEDPLTRTCIDAERAMNARLEGSCQVPIGGFAELGGTELHLRGLVGAPDGSEVIRGEKRGPGVDAEKLGTELGEELLARGADRILQQLAEES</sequence>
<keyword evidence="6 8" id="KW-0627">Porphyrin biosynthesis</keyword>
<name>A0A0X8X6F7_HALHR</name>
<dbReference type="FunFam" id="3.30.160.40:FF:000002">
    <property type="entry name" value="Porphobilinogen deaminase"/>
    <property type="match status" value="1"/>
</dbReference>
<dbReference type="Gene3D" id="3.30.160.40">
    <property type="entry name" value="Porphobilinogen deaminase, C-terminal domain"/>
    <property type="match status" value="1"/>
</dbReference>
<comment type="miscellaneous">
    <text evidence="8">The porphobilinogen subunits are added to the dipyrromethane group.</text>
</comment>
<dbReference type="InterPro" id="IPR022418">
    <property type="entry name" value="Porphobilinogen_deaminase_C"/>
</dbReference>